<evidence type="ECO:0000313" key="1">
    <source>
        <dbReference type="EMBL" id="AOO90917.1"/>
    </source>
</evidence>
<sequence>MHVFVPKPLHTFGRHALGYRAFIQKRKAVKTLVLAVLNIVLLLVMPAVAFGQQSLISDPEIYEKKHFQEQCKTAEFADGFIIRQDINNDGLIDAVVNEGQLTCDGQKGPQCNDDGCTYNFYLQVAEGGYFMIATAQIYGYDFVQRFGNMVLAMKMHPRFCDRTEGDPCIVTARVRGTKFVTISKK</sequence>
<proteinExistence type="predicted"/>
<dbReference type="EMBL" id="KX488553">
    <property type="protein sequence ID" value="AOO90917.1"/>
    <property type="molecule type" value="Genomic_DNA"/>
</dbReference>
<reference evidence="1" key="1">
    <citation type="journal article" date="2015" name="BMC Genomics">
        <title>Transcriptome profiling of a Rhizobium leguminosarum bv. trifolii rosR mutant reveals the role of the transcriptional regulator RosR in motility, synthesis of cell-surface components, and other cellular processes.</title>
        <authorList>
            <person name="Rachwal K."/>
            <person name="Matczynska E."/>
            <person name="Janczarek M."/>
        </authorList>
    </citation>
    <scope>NUCLEOTIDE SEQUENCE</scope>
    <source>
        <strain evidence="1">Rt24.2</strain>
    </source>
</reference>
<accession>A0A1C9HW62</accession>
<reference evidence="1" key="2">
    <citation type="journal article" date="2016" name="Front. Microbiol.">
        <title>The Regulatory Protein RosR Affects Rhizobium leguminosarum bv. trifolii Protein Profiles, Cell Surface Properties, and Symbiosis with Clover.</title>
        <authorList>
            <person name="Rachwal K."/>
            <person name="Boguszewska A."/>
            <person name="Kopcinska J."/>
            <person name="Karas M."/>
            <person name="Tchorzewski M."/>
            <person name="Janczarek M."/>
        </authorList>
    </citation>
    <scope>NUCLEOTIDE SEQUENCE</scope>
    <source>
        <strain evidence="1">Rt24.2</strain>
    </source>
</reference>
<organism evidence="1">
    <name type="scientific">Rhizobium leguminosarum bv. trifolii</name>
    <dbReference type="NCBI Taxonomy" id="386"/>
    <lineage>
        <taxon>Bacteria</taxon>
        <taxon>Pseudomonadati</taxon>
        <taxon>Pseudomonadota</taxon>
        <taxon>Alphaproteobacteria</taxon>
        <taxon>Hyphomicrobiales</taxon>
        <taxon>Rhizobiaceae</taxon>
        <taxon>Rhizobium/Agrobacterium group</taxon>
        <taxon>Rhizobium</taxon>
    </lineage>
</organism>
<dbReference type="AlphaFoldDB" id="A0A1C9HW62"/>
<name>A0A1C9HW62_RHILT</name>
<protein>
    <submittedName>
        <fullName evidence="1">Uncharacterized protein</fullName>
    </submittedName>
</protein>